<evidence type="ECO:0000259" key="8">
    <source>
        <dbReference type="Pfam" id="PF03958"/>
    </source>
</evidence>
<feature type="region of interest" description="Disordered" evidence="5">
    <location>
        <begin position="187"/>
        <end position="224"/>
    </location>
</feature>
<dbReference type="PANTHER" id="PTHR30332:SF5">
    <property type="entry name" value="SPI-1 TYPE 3 SECRETION SYSTEM SECRETIN"/>
    <property type="match status" value="1"/>
</dbReference>
<evidence type="ECO:0000256" key="3">
    <source>
        <dbReference type="RuleBase" id="RU004003"/>
    </source>
</evidence>
<evidence type="ECO:0000313" key="9">
    <source>
        <dbReference type="EMBL" id="MFC4293086.1"/>
    </source>
</evidence>
<dbReference type="PANTHER" id="PTHR30332">
    <property type="entry name" value="PROBABLE GENERAL SECRETION PATHWAY PROTEIN D"/>
    <property type="match status" value="1"/>
</dbReference>
<comment type="similarity">
    <text evidence="3">Belongs to the bacterial secretin family.</text>
</comment>
<dbReference type="InterPro" id="IPR003522">
    <property type="entry name" value="T3SS_OM_pore_YscC"/>
</dbReference>
<comment type="subcellular location">
    <subcellularLocation>
        <location evidence="1 4">Cell outer membrane</location>
    </subcellularLocation>
</comment>
<dbReference type="InterPro" id="IPR004846">
    <property type="entry name" value="T2SS/T3SS_dom"/>
</dbReference>
<evidence type="ECO:0000256" key="2">
    <source>
        <dbReference type="ARBA" id="ARBA00022729"/>
    </source>
</evidence>
<feature type="domain" description="NolW-like" evidence="8">
    <location>
        <begin position="231"/>
        <end position="356"/>
    </location>
</feature>
<dbReference type="RefSeq" id="WP_381424315.1">
    <property type="nucleotide sequence ID" value="NZ_JBHSDH010000013.1"/>
</dbReference>
<evidence type="ECO:0000256" key="4">
    <source>
        <dbReference type="RuleBase" id="RU004004"/>
    </source>
</evidence>
<dbReference type="Pfam" id="PF03958">
    <property type="entry name" value="Secretin_N"/>
    <property type="match status" value="1"/>
</dbReference>
<organism evidence="9 10">
    <name type="scientific">Sphingorhabdus arenilitoris</name>
    <dbReference type="NCBI Taxonomy" id="1490041"/>
    <lineage>
        <taxon>Bacteria</taxon>
        <taxon>Pseudomonadati</taxon>
        <taxon>Pseudomonadota</taxon>
        <taxon>Alphaproteobacteria</taxon>
        <taxon>Sphingomonadales</taxon>
        <taxon>Sphingomonadaceae</taxon>
        <taxon>Sphingorhabdus</taxon>
    </lineage>
</organism>
<dbReference type="InterPro" id="IPR038591">
    <property type="entry name" value="NolW-like_sf"/>
</dbReference>
<dbReference type="PRINTS" id="PR01337">
    <property type="entry name" value="TYPE3OMGPROT"/>
</dbReference>
<keyword evidence="2 6" id="KW-0732">Signal</keyword>
<evidence type="ECO:0000256" key="6">
    <source>
        <dbReference type="SAM" id="SignalP"/>
    </source>
</evidence>
<feature type="signal peptide" evidence="6">
    <location>
        <begin position="1"/>
        <end position="23"/>
    </location>
</feature>
<dbReference type="InterPro" id="IPR050810">
    <property type="entry name" value="Bact_Secretion_Sys_Channel"/>
</dbReference>
<keyword evidence="10" id="KW-1185">Reference proteome</keyword>
<dbReference type="Gene3D" id="3.55.50.30">
    <property type="match status" value="1"/>
</dbReference>
<dbReference type="InterPro" id="IPR005644">
    <property type="entry name" value="NolW-like"/>
</dbReference>
<feature type="chain" id="PRO_5045849172" evidence="6">
    <location>
        <begin position="24"/>
        <end position="610"/>
    </location>
</feature>
<sequence length="610" mass="66209">MTKRFLPLAVAMLTLSFSAMAMASEPPFPSKKIKLSPQQDSVQATVMDLFAQSGLKVKISNRISKKNLSATWIDTPSNIWRQMAKTFNMVAFYDGSVVRIYSADEISSRSFRSDAPATVVAQAQRQKLTGNGNSVKAGNGSVMASGVPEFLERIAQLSQTAAAPPVIASAEVTQAAITPAVPDGSTIVSPLNKPGQELSARRTLPKKYDPSSYEPDFSVSNRSTERQPYEVRTYFLKYAEAQDRTIVAGEDSIVIPGVASQITAIMGDGAVQSAEVIAKGNRQLPSRAEVDSGVLYGNDNANPFAPPVVVQKDRARPDPNGPRITAVADRNAVMIRDRPEAMEVYDGLIRTLDRPKVQVEIEAVILDLDVSKLSSLGIDLSFGVSALGGIFGGRLNDGGASLDLRSVDSLTSPAEFVTAQINALQNKGYARVEQRPRLITRDNEPAISDNRQIYPVVAQGERVAQIVNYRFGTFMKILPSVTRETDSLMVRLNIDVRDGQLIGIQPNSNLPIIKNNLLTTATDIREGESLIIGGISIEETTRTKRGLPIIGTRTKGYRRIERIVIITPRILSNRAGPEVASDAQGANFNPIDLNKLPDTGGKKTRGERYD</sequence>
<accession>A0ABV8RLE1</accession>
<comment type="caution">
    <text evidence="9">The sequence shown here is derived from an EMBL/GenBank/DDBJ whole genome shotgun (WGS) entry which is preliminary data.</text>
</comment>
<evidence type="ECO:0000256" key="5">
    <source>
        <dbReference type="SAM" id="MobiDB-lite"/>
    </source>
</evidence>
<evidence type="ECO:0000313" key="10">
    <source>
        <dbReference type="Proteomes" id="UP001595887"/>
    </source>
</evidence>
<proteinExistence type="inferred from homology"/>
<dbReference type="Pfam" id="PF00263">
    <property type="entry name" value="Secretin"/>
    <property type="match status" value="1"/>
</dbReference>
<reference evidence="10" key="1">
    <citation type="journal article" date="2019" name="Int. J. Syst. Evol. Microbiol.">
        <title>The Global Catalogue of Microorganisms (GCM) 10K type strain sequencing project: providing services to taxonomists for standard genome sequencing and annotation.</title>
        <authorList>
            <consortium name="The Broad Institute Genomics Platform"/>
            <consortium name="The Broad Institute Genome Sequencing Center for Infectious Disease"/>
            <person name="Wu L."/>
            <person name="Ma J."/>
        </authorList>
    </citation>
    <scope>NUCLEOTIDE SEQUENCE [LARGE SCALE GENOMIC DNA]</scope>
    <source>
        <strain evidence="10">CECT 8531</strain>
    </source>
</reference>
<evidence type="ECO:0000256" key="1">
    <source>
        <dbReference type="ARBA" id="ARBA00004442"/>
    </source>
</evidence>
<protein>
    <submittedName>
        <fullName evidence="9">Secretin N-terminal domain-containing protein</fullName>
    </submittedName>
</protein>
<keyword evidence="4" id="KW-0813">Transport</keyword>
<name>A0ABV8RLE1_9SPHN</name>
<feature type="region of interest" description="Disordered" evidence="5">
    <location>
        <begin position="579"/>
        <end position="610"/>
    </location>
</feature>
<dbReference type="Proteomes" id="UP001595887">
    <property type="component" value="Unassembled WGS sequence"/>
</dbReference>
<dbReference type="Gene3D" id="3.30.1370.120">
    <property type="match status" value="1"/>
</dbReference>
<gene>
    <name evidence="9" type="ORF">ACFOWX_11735</name>
</gene>
<feature type="domain" description="Type II/III secretion system secretin-like" evidence="7">
    <location>
        <begin position="423"/>
        <end position="571"/>
    </location>
</feature>
<evidence type="ECO:0000259" key="7">
    <source>
        <dbReference type="Pfam" id="PF00263"/>
    </source>
</evidence>
<dbReference type="EMBL" id="JBHSDH010000013">
    <property type="protein sequence ID" value="MFC4293086.1"/>
    <property type="molecule type" value="Genomic_DNA"/>
</dbReference>
<feature type="compositionally biased region" description="Basic and acidic residues" evidence="5">
    <location>
        <begin position="600"/>
        <end position="610"/>
    </location>
</feature>